<accession>A0AA35NYB0</accession>
<dbReference type="EMBL" id="OX395126">
    <property type="protein sequence ID" value="CAI5764872.1"/>
    <property type="molecule type" value="Genomic_DNA"/>
</dbReference>
<proteinExistence type="predicted"/>
<gene>
    <name evidence="1" type="ORF">PODLI_1B035386</name>
</gene>
<dbReference type="AlphaFoldDB" id="A0AA35NYB0"/>
<dbReference type="Proteomes" id="UP001178461">
    <property type="component" value="Chromosome 1"/>
</dbReference>
<evidence type="ECO:0000313" key="2">
    <source>
        <dbReference type="Proteomes" id="UP001178461"/>
    </source>
</evidence>
<name>A0AA35NYB0_9SAUR</name>
<evidence type="ECO:0000313" key="1">
    <source>
        <dbReference type="EMBL" id="CAI5764872.1"/>
    </source>
</evidence>
<keyword evidence="2" id="KW-1185">Reference proteome</keyword>
<reference evidence="1" key="1">
    <citation type="submission" date="2022-12" db="EMBL/GenBank/DDBJ databases">
        <authorList>
            <person name="Alioto T."/>
            <person name="Alioto T."/>
            <person name="Gomez Garrido J."/>
        </authorList>
    </citation>
    <scope>NUCLEOTIDE SEQUENCE</scope>
</reference>
<protein>
    <submittedName>
        <fullName evidence="1">Uncharacterized protein</fullName>
    </submittedName>
</protein>
<organism evidence="1 2">
    <name type="scientific">Podarcis lilfordi</name>
    <name type="common">Lilford's wall lizard</name>
    <dbReference type="NCBI Taxonomy" id="74358"/>
    <lineage>
        <taxon>Eukaryota</taxon>
        <taxon>Metazoa</taxon>
        <taxon>Chordata</taxon>
        <taxon>Craniata</taxon>
        <taxon>Vertebrata</taxon>
        <taxon>Euteleostomi</taxon>
        <taxon>Lepidosauria</taxon>
        <taxon>Squamata</taxon>
        <taxon>Bifurcata</taxon>
        <taxon>Unidentata</taxon>
        <taxon>Episquamata</taxon>
        <taxon>Laterata</taxon>
        <taxon>Lacertibaenia</taxon>
        <taxon>Lacertidae</taxon>
        <taxon>Podarcis</taxon>
    </lineage>
</organism>
<sequence length="124" mass="13848">MVIRHSQCYALQLTLPCKSFSSWSVWYSVNPSRMRPFYFPPPGETLLCPVLAAETLMDTQWSSGYSETPTSSTQTGQQTWVLAVVAPTSGEPQTLPPQLHAYFVISLVSLNREEATTKKKSDCE</sequence>